<feature type="domain" description="Cytochrome c" evidence="6">
    <location>
        <begin position="327"/>
        <end position="438"/>
    </location>
</feature>
<dbReference type="PROSITE" id="PS51007">
    <property type="entry name" value="CYTC"/>
    <property type="match status" value="1"/>
</dbReference>
<dbReference type="AlphaFoldDB" id="A0A515D647"/>
<evidence type="ECO:0000313" key="7">
    <source>
        <dbReference type="EMBL" id="QDL35890.1"/>
    </source>
</evidence>
<sequence length="438" mass="45719">MTSDCPTHRAGAETASAVVPHRPHPSSSPRHWRQWFALCAAAAVTALVAGCGGGGSAPVAQAPLDPALVAQGQQIFRYDTFGDETQWTDTLKMDQVISAAVDPMTALSVGLKVDSQALPAAVVQGIQNGTVDLKSPATTIALLKLNAVVGVQGQVQTINGKDVLTRVGITCALCHSTVDNSFAHGIGKRLDGWPNRDLNPGAIIALSPALTALQKAVYNSWGPGKYDPRYNQDGQNGPQVIPPAFGLAGVHSITTTGDGSDIAYWNRYVGVTQMGGHGTFVDPRIGTRGVSVTNGTDDLITAKLPALQAYQLSLAAPPPPAGSFDPAAAQRGKLVFNGGGKCATCHSGALFTDANFQLHLVGEVVSEPEAPGVPSWASRSATKMYRTAPLAGVWQHAPYFHNGSAPTLEAVVQTYNTRKALGLTSAEVADLTEYLKSL</sequence>
<reference evidence="7 8" key="1">
    <citation type="submission" date="2019-01" db="EMBL/GenBank/DDBJ databases">
        <title>Genomic insights into a novel species Rhodoferax sp.</title>
        <authorList>
            <person name="Jin L."/>
        </authorList>
    </citation>
    <scope>NUCLEOTIDE SEQUENCE [LARGE SCALE GENOMIC DNA]</scope>
    <source>
        <strain evidence="7 8">CHu59-6-5</strain>
    </source>
</reference>
<proteinExistence type="predicted"/>
<protein>
    <submittedName>
        <fullName evidence="7">C-type cytochrome</fullName>
    </submittedName>
</protein>
<keyword evidence="3 4" id="KW-0408">Iron</keyword>
<feature type="compositionally biased region" description="Basic and acidic residues" evidence="5">
    <location>
        <begin position="1"/>
        <end position="11"/>
    </location>
</feature>
<evidence type="ECO:0000256" key="2">
    <source>
        <dbReference type="ARBA" id="ARBA00022723"/>
    </source>
</evidence>
<evidence type="ECO:0000256" key="5">
    <source>
        <dbReference type="SAM" id="MobiDB-lite"/>
    </source>
</evidence>
<evidence type="ECO:0000256" key="3">
    <source>
        <dbReference type="ARBA" id="ARBA00023004"/>
    </source>
</evidence>
<gene>
    <name evidence="7" type="ORF">EUB48_00250</name>
</gene>
<dbReference type="GO" id="GO:0046872">
    <property type="term" value="F:metal ion binding"/>
    <property type="evidence" value="ECO:0007669"/>
    <property type="project" value="UniProtKB-KW"/>
</dbReference>
<dbReference type="SUPFAM" id="SSF46626">
    <property type="entry name" value="Cytochrome c"/>
    <property type="match status" value="1"/>
</dbReference>
<accession>A0A515D647</accession>
<keyword evidence="8" id="KW-1185">Reference proteome</keyword>
<evidence type="ECO:0000259" key="6">
    <source>
        <dbReference type="PROSITE" id="PS51007"/>
    </source>
</evidence>
<dbReference type="Pfam" id="PF21419">
    <property type="entry name" value="RoxA-like_Cyt-c"/>
    <property type="match status" value="1"/>
</dbReference>
<evidence type="ECO:0000256" key="4">
    <source>
        <dbReference type="PROSITE-ProRule" id="PRU00433"/>
    </source>
</evidence>
<dbReference type="PANTHER" id="PTHR30600:SF9">
    <property type="entry name" value="BLR7738 PROTEIN"/>
    <property type="match status" value="1"/>
</dbReference>
<feature type="region of interest" description="Disordered" evidence="5">
    <location>
        <begin position="1"/>
        <end position="26"/>
    </location>
</feature>
<keyword evidence="2 4" id="KW-0479">Metal-binding</keyword>
<dbReference type="GO" id="GO:0009055">
    <property type="term" value="F:electron transfer activity"/>
    <property type="evidence" value="ECO:0007669"/>
    <property type="project" value="InterPro"/>
</dbReference>
<dbReference type="PANTHER" id="PTHR30600">
    <property type="entry name" value="CYTOCHROME C PEROXIDASE-RELATED"/>
    <property type="match status" value="1"/>
</dbReference>
<dbReference type="OrthoDB" id="9805202at2"/>
<organism evidence="7 8">
    <name type="scientific">Rhodoferax sediminis</name>
    <dbReference type="NCBI Taxonomy" id="2509614"/>
    <lineage>
        <taxon>Bacteria</taxon>
        <taxon>Pseudomonadati</taxon>
        <taxon>Pseudomonadota</taxon>
        <taxon>Betaproteobacteria</taxon>
        <taxon>Burkholderiales</taxon>
        <taxon>Comamonadaceae</taxon>
        <taxon>Rhodoferax</taxon>
    </lineage>
</organism>
<dbReference type="InterPro" id="IPR009056">
    <property type="entry name" value="Cyt_c-like_dom"/>
</dbReference>
<name>A0A515D647_9BURK</name>
<dbReference type="InterPro" id="IPR036909">
    <property type="entry name" value="Cyt_c-like_dom_sf"/>
</dbReference>
<keyword evidence="1 4" id="KW-0349">Heme</keyword>
<dbReference type="RefSeq" id="WP_142816991.1">
    <property type="nucleotide sequence ID" value="NZ_CP035503.1"/>
</dbReference>
<dbReference type="InterPro" id="IPR051395">
    <property type="entry name" value="Cytochrome_c_Peroxidase/MauG"/>
</dbReference>
<dbReference type="Gene3D" id="1.10.760.10">
    <property type="entry name" value="Cytochrome c-like domain"/>
    <property type="match status" value="1"/>
</dbReference>
<evidence type="ECO:0000256" key="1">
    <source>
        <dbReference type="ARBA" id="ARBA00022617"/>
    </source>
</evidence>
<evidence type="ECO:0000313" key="8">
    <source>
        <dbReference type="Proteomes" id="UP000316798"/>
    </source>
</evidence>
<dbReference type="Proteomes" id="UP000316798">
    <property type="component" value="Chromosome"/>
</dbReference>
<dbReference type="GO" id="GO:0004130">
    <property type="term" value="F:cytochrome-c peroxidase activity"/>
    <property type="evidence" value="ECO:0007669"/>
    <property type="project" value="TreeGrafter"/>
</dbReference>
<dbReference type="GO" id="GO:0020037">
    <property type="term" value="F:heme binding"/>
    <property type="evidence" value="ECO:0007669"/>
    <property type="project" value="InterPro"/>
</dbReference>
<dbReference type="EMBL" id="CP035503">
    <property type="protein sequence ID" value="QDL35890.1"/>
    <property type="molecule type" value="Genomic_DNA"/>
</dbReference>
<dbReference type="KEGG" id="rhf:EUB48_00250"/>